<keyword evidence="2 5" id="KW-0067">ATP-binding</keyword>
<evidence type="ECO:0000313" key="6">
    <source>
        <dbReference type="Proteomes" id="UP000254051"/>
    </source>
</evidence>
<dbReference type="GO" id="GO:0016887">
    <property type="term" value="F:ATP hydrolysis activity"/>
    <property type="evidence" value="ECO:0007669"/>
    <property type="project" value="InterPro"/>
</dbReference>
<dbReference type="NCBIfam" id="NF000355">
    <property type="entry name" value="ribo_prot_ABC_F"/>
    <property type="match status" value="1"/>
</dbReference>
<dbReference type="CDD" id="cd03221">
    <property type="entry name" value="ABCF_EF-3"/>
    <property type="match status" value="2"/>
</dbReference>
<dbReference type="AlphaFoldDB" id="A0A316A1E1"/>
<protein>
    <submittedName>
        <fullName evidence="5">Lincosamide and streptogramin A transport system ATP-binding/permease protein</fullName>
    </submittedName>
</protein>
<dbReference type="InterPro" id="IPR027417">
    <property type="entry name" value="P-loop_NTPase"/>
</dbReference>
<evidence type="ECO:0000259" key="4">
    <source>
        <dbReference type="PROSITE" id="PS50893"/>
    </source>
</evidence>
<feature type="domain" description="ABC transporter" evidence="4">
    <location>
        <begin position="310"/>
        <end position="497"/>
    </location>
</feature>
<dbReference type="OrthoDB" id="9801441at2"/>
<dbReference type="EMBL" id="UHJJ01000002">
    <property type="protein sequence ID" value="SUQ13051.1"/>
    <property type="molecule type" value="Genomic_DNA"/>
</dbReference>
<sequence length="498" mass="56994">MSRIQVSNLTFAYDSSYDNIFENVSFQIDTDWKLGFIGRNGRGKTTFLNLLLGKYDYSGTISASVDFDYFPYIVENMDDMTLSIVESINPSAESWQIFRELNLLDADPEILYRPFSTLSNGERTKVLLAALFLKENAFLLIDEPTNHLDSQAREKVAQYLNSKKGFILVSHDRVFLDRCINHVLSINKTNIEVQKGNFSSWYANKEAQDRLELEQNARLMQDIRRLEDSARQSSRWSEKIEKTKTGTRVGGLRPDRGYIGHQAAKMMKRSKSIQNRQQNAISEKEKLLKNIDTADDLKLNPLAYHTDVLLSMENVSISYGDTDVCHNISFSIRRGSRTCLKGKNGCGKTSLIKLILGEPISYTGSFQLGSGIKISYISQDTSWLRGGLTEFARSNQLDESIFKALLRKLGFDRIQFEKNMEHFSEGQKKKVLLAKSLCEPAHLFIWDEPLNFIDVLSRMQIEDLLMEYEPTMLFVEHDEAFQRKVSTQIIDFGEGFGD</sequence>
<dbReference type="RefSeq" id="WP_109709046.1">
    <property type="nucleotide sequence ID" value="NZ_QGDS01000002.1"/>
</dbReference>
<feature type="compositionally biased region" description="Basic and acidic residues" evidence="3">
    <location>
        <begin position="234"/>
        <end position="244"/>
    </location>
</feature>
<gene>
    <name evidence="5" type="ORF">SAMN05216529_102268</name>
</gene>
<feature type="domain" description="ABC transporter" evidence="4">
    <location>
        <begin position="4"/>
        <end position="213"/>
    </location>
</feature>
<dbReference type="Proteomes" id="UP000254051">
    <property type="component" value="Unassembled WGS sequence"/>
</dbReference>
<evidence type="ECO:0000313" key="5">
    <source>
        <dbReference type="EMBL" id="SUQ13051.1"/>
    </source>
</evidence>
<dbReference type="GO" id="GO:0005524">
    <property type="term" value="F:ATP binding"/>
    <property type="evidence" value="ECO:0007669"/>
    <property type="project" value="UniProtKB-KW"/>
</dbReference>
<proteinExistence type="predicted"/>
<dbReference type="SUPFAM" id="SSF52540">
    <property type="entry name" value="P-loop containing nucleoside triphosphate hydrolases"/>
    <property type="match status" value="2"/>
</dbReference>
<reference evidence="6" key="1">
    <citation type="submission" date="2017-07" db="EMBL/GenBank/DDBJ databases">
        <authorList>
            <person name="Varghese N."/>
            <person name="Submissions S."/>
        </authorList>
    </citation>
    <scope>NUCLEOTIDE SEQUENCE [LARGE SCALE GENOMIC DNA]</scope>
    <source>
        <strain evidence="6">NLAE-zl-C134</strain>
    </source>
</reference>
<dbReference type="Gene3D" id="3.40.50.300">
    <property type="entry name" value="P-loop containing nucleotide triphosphate hydrolases"/>
    <property type="match status" value="2"/>
</dbReference>
<dbReference type="Pfam" id="PF00005">
    <property type="entry name" value="ABC_tran"/>
    <property type="match status" value="2"/>
</dbReference>
<dbReference type="InterPro" id="IPR003439">
    <property type="entry name" value="ABC_transporter-like_ATP-bd"/>
</dbReference>
<keyword evidence="1" id="KW-0547">Nucleotide-binding</keyword>
<evidence type="ECO:0000256" key="3">
    <source>
        <dbReference type="SAM" id="MobiDB-lite"/>
    </source>
</evidence>
<name>A0A316A1E1_9FIRM</name>
<evidence type="ECO:0000256" key="2">
    <source>
        <dbReference type="ARBA" id="ARBA00022840"/>
    </source>
</evidence>
<accession>A0A316A1E1</accession>
<feature type="region of interest" description="Disordered" evidence="3">
    <location>
        <begin position="234"/>
        <end position="254"/>
    </location>
</feature>
<organism evidence="5 6">
    <name type="scientific">Faecalicatena contorta</name>
    <dbReference type="NCBI Taxonomy" id="39482"/>
    <lineage>
        <taxon>Bacteria</taxon>
        <taxon>Bacillati</taxon>
        <taxon>Bacillota</taxon>
        <taxon>Clostridia</taxon>
        <taxon>Lachnospirales</taxon>
        <taxon>Lachnospiraceae</taxon>
        <taxon>Faecalicatena</taxon>
    </lineage>
</organism>
<dbReference type="NCBIfam" id="NF000167">
    <property type="entry name" value="ABCF_Lsa_all"/>
    <property type="match status" value="1"/>
</dbReference>
<dbReference type="PANTHER" id="PTHR42855">
    <property type="entry name" value="ABC TRANSPORTER ATP-BINDING SUBUNIT"/>
    <property type="match status" value="1"/>
</dbReference>
<dbReference type="SMART" id="SM00382">
    <property type="entry name" value="AAA"/>
    <property type="match status" value="2"/>
</dbReference>
<dbReference type="PROSITE" id="PS50893">
    <property type="entry name" value="ABC_TRANSPORTER_2"/>
    <property type="match status" value="2"/>
</dbReference>
<dbReference type="InterPro" id="IPR051309">
    <property type="entry name" value="ABCF_ATPase"/>
</dbReference>
<keyword evidence="6" id="KW-1185">Reference proteome</keyword>
<evidence type="ECO:0000256" key="1">
    <source>
        <dbReference type="ARBA" id="ARBA00022741"/>
    </source>
</evidence>
<dbReference type="PANTHER" id="PTHR42855:SF2">
    <property type="entry name" value="DRUG RESISTANCE ABC TRANSPORTER,ATP-BINDING PROTEIN"/>
    <property type="match status" value="1"/>
</dbReference>
<dbReference type="InterPro" id="IPR003593">
    <property type="entry name" value="AAA+_ATPase"/>
</dbReference>